<feature type="transmembrane region" description="Helical" evidence="1">
    <location>
        <begin position="299"/>
        <end position="319"/>
    </location>
</feature>
<evidence type="ECO:0000256" key="1">
    <source>
        <dbReference type="SAM" id="Phobius"/>
    </source>
</evidence>
<gene>
    <name evidence="2" type="ORF">Pan216_03810</name>
</gene>
<feature type="transmembrane region" description="Helical" evidence="1">
    <location>
        <begin position="28"/>
        <end position="45"/>
    </location>
</feature>
<dbReference type="Proteomes" id="UP000317093">
    <property type="component" value="Chromosome"/>
</dbReference>
<reference evidence="2 3" key="1">
    <citation type="submission" date="2019-02" db="EMBL/GenBank/DDBJ databases">
        <title>Deep-cultivation of Planctomycetes and their phenomic and genomic characterization uncovers novel biology.</title>
        <authorList>
            <person name="Wiegand S."/>
            <person name="Jogler M."/>
            <person name="Boedeker C."/>
            <person name="Pinto D."/>
            <person name="Vollmers J."/>
            <person name="Rivas-Marin E."/>
            <person name="Kohn T."/>
            <person name="Peeters S.H."/>
            <person name="Heuer A."/>
            <person name="Rast P."/>
            <person name="Oberbeckmann S."/>
            <person name="Bunk B."/>
            <person name="Jeske O."/>
            <person name="Meyerdierks A."/>
            <person name="Storesund J.E."/>
            <person name="Kallscheuer N."/>
            <person name="Luecker S."/>
            <person name="Lage O.M."/>
            <person name="Pohl T."/>
            <person name="Merkel B.J."/>
            <person name="Hornburger P."/>
            <person name="Mueller R.-W."/>
            <person name="Bruemmer F."/>
            <person name="Labrenz M."/>
            <person name="Spormann A.M."/>
            <person name="Op den Camp H."/>
            <person name="Overmann J."/>
            <person name="Amann R."/>
            <person name="Jetten M.S.M."/>
            <person name="Mascher T."/>
            <person name="Medema M.H."/>
            <person name="Devos D.P."/>
            <person name="Kaster A.-K."/>
            <person name="Ovreas L."/>
            <person name="Rohde M."/>
            <person name="Galperin M.Y."/>
            <person name="Jogler C."/>
        </authorList>
    </citation>
    <scope>NUCLEOTIDE SEQUENCE [LARGE SCALE GENOMIC DNA]</scope>
    <source>
        <strain evidence="2 3">Pan216</strain>
    </source>
</reference>
<dbReference type="EMBL" id="CP036279">
    <property type="protein sequence ID" value="QDU59552.1"/>
    <property type="molecule type" value="Genomic_DNA"/>
</dbReference>
<feature type="transmembrane region" description="Helical" evidence="1">
    <location>
        <begin position="111"/>
        <end position="131"/>
    </location>
</feature>
<sequence>MVNPTDEMTRRTDEPGLIEAVLGDGRPLLVFSAISLLLSAGFAFFHSAMGHILPHDLAYLQMSSDTLCLYAEGRIVHFMIHDRISFAGALASIGMLYLWLAAFPLRGGRAWAWWTLASSGLIGFASFLAYLGYGYLDVWHMAATLVLLPCFVTGMIRSYPHLVGSKRLGALFIPGVPLAWKTWFGLGRLFLLGTAVGIIGAGLTIMTCGMTIVFVPQDLEYMGLTPADIAGINPRLISLIAHDRAGFGGGLASGGIAMLLAIWCARPCPSLWQTLLVVGIVGFGCAIVVHYPIGYTSFVHLAPAYLGAAMCAVGLALTYRGMHAA</sequence>
<feature type="transmembrane region" description="Helical" evidence="1">
    <location>
        <begin position="245"/>
        <end position="264"/>
    </location>
</feature>
<evidence type="ECO:0000313" key="2">
    <source>
        <dbReference type="EMBL" id="QDU59552.1"/>
    </source>
</evidence>
<feature type="transmembrane region" description="Helical" evidence="1">
    <location>
        <begin position="84"/>
        <end position="105"/>
    </location>
</feature>
<keyword evidence="1" id="KW-1133">Transmembrane helix</keyword>
<keyword evidence="1" id="KW-0472">Membrane</keyword>
<feature type="transmembrane region" description="Helical" evidence="1">
    <location>
        <begin position="138"/>
        <end position="156"/>
    </location>
</feature>
<name>A0A518AXU8_9BACT</name>
<keyword evidence="3" id="KW-1185">Reference proteome</keyword>
<feature type="transmembrane region" description="Helical" evidence="1">
    <location>
        <begin position="271"/>
        <end position="293"/>
    </location>
</feature>
<dbReference type="RefSeq" id="WP_419193159.1">
    <property type="nucleotide sequence ID" value="NZ_CP036279.1"/>
</dbReference>
<accession>A0A518AXU8</accession>
<protein>
    <submittedName>
        <fullName evidence="2">Uncharacterized protein</fullName>
    </submittedName>
</protein>
<organism evidence="2 3">
    <name type="scientific">Kolteria novifilia</name>
    <dbReference type="NCBI Taxonomy" id="2527975"/>
    <lineage>
        <taxon>Bacteria</taxon>
        <taxon>Pseudomonadati</taxon>
        <taxon>Planctomycetota</taxon>
        <taxon>Planctomycetia</taxon>
        <taxon>Kolteriales</taxon>
        <taxon>Kolteriaceae</taxon>
        <taxon>Kolteria</taxon>
    </lineage>
</organism>
<feature type="transmembrane region" description="Helical" evidence="1">
    <location>
        <begin position="191"/>
        <end position="215"/>
    </location>
</feature>
<dbReference type="AlphaFoldDB" id="A0A518AXU8"/>
<evidence type="ECO:0000313" key="3">
    <source>
        <dbReference type="Proteomes" id="UP000317093"/>
    </source>
</evidence>
<proteinExistence type="predicted"/>
<keyword evidence="1" id="KW-0812">Transmembrane</keyword>
<dbReference type="KEGG" id="knv:Pan216_03810"/>